<dbReference type="OrthoDB" id="8354287at2"/>
<dbReference type="EMBL" id="SWJE01000028">
    <property type="protein sequence ID" value="TKC78208.1"/>
    <property type="molecule type" value="Genomic_DNA"/>
</dbReference>
<evidence type="ECO:0000313" key="1">
    <source>
        <dbReference type="EMBL" id="TKC78208.1"/>
    </source>
</evidence>
<comment type="caution">
    <text evidence="1">The sequence shown here is derived from an EMBL/GenBank/DDBJ whole genome shotgun (WGS) entry which is preliminary data.</text>
</comment>
<gene>
    <name evidence="1" type="ORF">FAZ69_31980</name>
</gene>
<dbReference type="RefSeq" id="WP_136899315.1">
    <property type="nucleotide sequence ID" value="NZ_SWJE01000028.1"/>
</dbReference>
<dbReference type="Proteomes" id="UP000305539">
    <property type="component" value="Unassembled WGS sequence"/>
</dbReference>
<protein>
    <submittedName>
        <fullName evidence="1">Uncharacterized protein</fullName>
    </submittedName>
</protein>
<organism evidence="1 2">
    <name type="scientific">Trinickia terrae</name>
    <dbReference type="NCBI Taxonomy" id="2571161"/>
    <lineage>
        <taxon>Bacteria</taxon>
        <taxon>Pseudomonadati</taxon>
        <taxon>Pseudomonadota</taxon>
        <taxon>Betaproteobacteria</taxon>
        <taxon>Burkholderiales</taxon>
        <taxon>Burkholderiaceae</taxon>
        <taxon>Trinickia</taxon>
    </lineage>
</organism>
<proteinExistence type="predicted"/>
<keyword evidence="2" id="KW-1185">Reference proteome</keyword>
<sequence length="180" mass="19749">MLVEQIYTKSGMPSIANTVGPTLFQISRTVLQVYSLGDIYIDGKLVDASSMTMWDMIKGSLGIGVTSRPSGQTSLKLEYSGFYNEIQPLPEIRAIVPRALSAEYAFDVRSPYIYGHDPLSSIRLYRNPAVTFVQADGGRSPATAIAKFNQGNHELKTLDSALQISQAIRELEGSNPALRF</sequence>
<name>A0A4U1HEL5_9BURK</name>
<reference evidence="1 2" key="1">
    <citation type="submission" date="2019-04" db="EMBL/GenBank/DDBJ databases">
        <title>Trinickia sp. 7GSK02, isolated from subtropical forest soil.</title>
        <authorList>
            <person name="Gao Z.-H."/>
            <person name="Qiu L.-H."/>
        </authorList>
    </citation>
    <scope>NUCLEOTIDE SEQUENCE [LARGE SCALE GENOMIC DNA]</scope>
    <source>
        <strain evidence="1 2">7GSK02</strain>
    </source>
</reference>
<dbReference type="AlphaFoldDB" id="A0A4U1HEL5"/>
<evidence type="ECO:0000313" key="2">
    <source>
        <dbReference type="Proteomes" id="UP000305539"/>
    </source>
</evidence>
<accession>A0A4U1HEL5</accession>